<dbReference type="NCBIfam" id="TIGR04430">
    <property type="entry name" value="OM_asym_MlaD"/>
    <property type="match status" value="1"/>
</dbReference>
<name>Q1MRT7_LAWIP</name>
<evidence type="ECO:0000313" key="4">
    <source>
        <dbReference type="Proteomes" id="UP000002430"/>
    </source>
</evidence>
<sequence>MVISKEAAVGFFVLIGLICLGYLTIKLGKMELFNSDGYSVFATFTSVSGLKPGAEVDIAGVKVGRVKSIRLDNKLPRAIVELNVNNNIHLTDDAIASVKTSGLIGDKYISISPGGTGEPLKNGDEIMDTESSVDLESLISKYIFGKV</sequence>
<dbReference type="EMBL" id="AM180252">
    <property type="protein sequence ID" value="CAJ54289.1"/>
    <property type="molecule type" value="Genomic_DNA"/>
</dbReference>
<evidence type="ECO:0000256" key="1">
    <source>
        <dbReference type="SAM" id="Phobius"/>
    </source>
</evidence>
<dbReference type="InterPro" id="IPR003399">
    <property type="entry name" value="Mce/MlaD"/>
</dbReference>
<dbReference type="GO" id="GO:0005543">
    <property type="term" value="F:phospholipid binding"/>
    <property type="evidence" value="ECO:0007669"/>
    <property type="project" value="TreeGrafter"/>
</dbReference>
<keyword evidence="1" id="KW-0812">Transmembrane</keyword>
<dbReference type="PANTHER" id="PTHR33371">
    <property type="entry name" value="INTERMEMBRANE PHOSPHOLIPID TRANSPORT SYSTEM BINDING PROTEIN MLAD-RELATED"/>
    <property type="match status" value="1"/>
</dbReference>
<proteinExistence type="predicted"/>
<evidence type="ECO:0000313" key="3">
    <source>
        <dbReference type="EMBL" id="CAJ54289.1"/>
    </source>
</evidence>
<protein>
    <submittedName>
        <fullName evidence="3">ABC-type transport system involved in resistance to organic solvents, periplasmic component</fullName>
    </submittedName>
</protein>
<feature type="transmembrane region" description="Helical" evidence="1">
    <location>
        <begin position="6"/>
        <end position="25"/>
    </location>
</feature>
<dbReference type="InterPro" id="IPR030970">
    <property type="entry name" value="ABC_MlaD"/>
</dbReference>
<dbReference type="STRING" id="363253.LI0233"/>
<dbReference type="PANTHER" id="PTHR33371:SF4">
    <property type="entry name" value="INTERMEMBRANE PHOSPHOLIPID TRANSPORT SYSTEM BINDING PROTEIN MLAD"/>
    <property type="match status" value="1"/>
</dbReference>
<organism evidence="3 4">
    <name type="scientific">Lawsonia intracellularis (strain PHE/MN1-00)</name>
    <dbReference type="NCBI Taxonomy" id="363253"/>
    <lineage>
        <taxon>Bacteria</taxon>
        <taxon>Pseudomonadati</taxon>
        <taxon>Thermodesulfobacteriota</taxon>
        <taxon>Desulfovibrionia</taxon>
        <taxon>Desulfovibrionales</taxon>
        <taxon>Desulfovibrionaceae</taxon>
        <taxon>Lawsonia</taxon>
    </lineage>
</organism>
<dbReference type="OrthoDB" id="9788420at2"/>
<dbReference type="eggNOG" id="COG1463">
    <property type="taxonomic scope" value="Bacteria"/>
</dbReference>
<dbReference type="Pfam" id="PF02470">
    <property type="entry name" value="MlaD"/>
    <property type="match status" value="1"/>
</dbReference>
<dbReference type="Proteomes" id="UP000002430">
    <property type="component" value="Chromosome"/>
</dbReference>
<reference evidence="3 4" key="1">
    <citation type="submission" date="2005-11" db="EMBL/GenBank/DDBJ databases">
        <title>The complete genome sequence of Lawsonia intracellularis: the causative agent of proliferative enteropathy.</title>
        <authorList>
            <person name="Kaur K."/>
            <person name="Zhang Q."/>
            <person name="Beckler D."/>
            <person name="Munir S."/>
            <person name="Li L."/>
            <person name="Kinsley K."/>
            <person name="Herron L."/>
            <person name="Peterson A."/>
            <person name="May B."/>
            <person name="Singh S."/>
            <person name="Gebhart C."/>
            <person name="Kapur V."/>
        </authorList>
    </citation>
    <scope>NUCLEOTIDE SEQUENCE [LARGE SCALE GENOMIC DNA]</scope>
    <source>
        <strain evidence="3 4">PHE/MN1-00</strain>
    </source>
</reference>
<dbReference type="AlphaFoldDB" id="Q1MRT7"/>
<keyword evidence="1" id="KW-1133">Transmembrane helix</keyword>
<accession>Q1MRT7</accession>
<evidence type="ECO:0000259" key="2">
    <source>
        <dbReference type="Pfam" id="PF02470"/>
    </source>
</evidence>
<dbReference type="RefSeq" id="WP_011526315.1">
    <property type="nucleotide sequence ID" value="NC_008011.1"/>
</dbReference>
<dbReference type="InterPro" id="IPR052336">
    <property type="entry name" value="MlaD_Phospholipid_Transporter"/>
</dbReference>
<dbReference type="HOGENOM" id="CLU_107027_1_1_7"/>
<dbReference type="KEGG" id="lip:LI0233"/>
<feature type="domain" description="Mce/MlaD" evidence="2">
    <location>
        <begin position="36"/>
        <end position="114"/>
    </location>
</feature>
<keyword evidence="4" id="KW-1185">Reference proteome</keyword>
<gene>
    <name evidence="3" type="ordered locus">LI0233</name>
</gene>
<keyword evidence="1" id="KW-0472">Membrane</keyword>
<dbReference type="GO" id="GO:0005548">
    <property type="term" value="F:phospholipid transporter activity"/>
    <property type="evidence" value="ECO:0007669"/>
    <property type="project" value="TreeGrafter"/>
</dbReference>